<dbReference type="EMBL" id="CATQJA010002702">
    <property type="protein sequence ID" value="CAJ0584949.1"/>
    <property type="molecule type" value="Genomic_DNA"/>
</dbReference>
<accession>A0AA36DER5</accession>
<sequence length="150" mass="17279">MVLAHMAGGSYFKVAHNLFSYEERLKTHLNSGCPEAARSKSGSSALWRTDFHKQIIPDGFLVVVKMESLYLTEQGATRSHFCSADVIDLRHKFEVKKAKETRPQSVYARLQHGNKKSTKKYYFEKVEEALKKQREETCMSAMNEDNKKEE</sequence>
<comment type="caution">
    <text evidence="1">The sequence shown here is derived from an EMBL/GenBank/DDBJ whole genome shotgun (WGS) entry which is preliminary data.</text>
</comment>
<protein>
    <submittedName>
        <fullName evidence="1">Uncharacterized protein</fullName>
    </submittedName>
</protein>
<evidence type="ECO:0000313" key="1">
    <source>
        <dbReference type="EMBL" id="CAJ0584949.1"/>
    </source>
</evidence>
<feature type="non-terminal residue" evidence="1">
    <location>
        <position position="150"/>
    </location>
</feature>
<dbReference type="AlphaFoldDB" id="A0AA36DER5"/>
<proteinExistence type="predicted"/>
<organism evidence="1 2">
    <name type="scientific">Mesorhabditis spiculigera</name>
    <dbReference type="NCBI Taxonomy" id="96644"/>
    <lineage>
        <taxon>Eukaryota</taxon>
        <taxon>Metazoa</taxon>
        <taxon>Ecdysozoa</taxon>
        <taxon>Nematoda</taxon>
        <taxon>Chromadorea</taxon>
        <taxon>Rhabditida</taxon>
        <taxon>Rhabditina</taxon>
        <taxon>Rhabditomorpha</taxon>
        <taxon>Rhabditoidea</taxon>
        <taxon>Rhabditidae</taxon>
        <taxon>Mesorhabditinae</taxon>
        <taxon>Mesorhabditis</taxon>
    </lineage>
</organism>
<evidence type="ECO:0000313" key="2">
    <source>
        <dbReference type="Proteomes" id="UP001177023"/>
    </source>
</evidence>
<gene>
    <name evidence="1" type="ORF">MSPICULIGERA_LOCUS22984</name>
</gene>
<name>A0AA36DER5_9BILA</name>
<reference evidence="1" key="1">
    <citation type="submission" date="2023-06" db="EMBL/GenBank/DDBJ databases">
        <authorList>
            <person name="Delattre M."/>
        </authorList>
    </citation>
    <scope>NUCLEOTIDE SEQUENCE</scope>
    <source>
        <strain evidence="1">AF72</strain>
    </source>
</reference>
<dbReference type="Proteomes" id="UP001177023">
    <property type="component" value="Unassembled WGS sequence"/>
</dbReference>
<keyword evidence="2" id="KW-1185">Reference proteome</keyword>